<gene>
    <name evidence="1" type="ORF">MSG28_014434</name>
</gene>
<reference evidence="1 2" key="1">
    <citation type="journal article" date="2022" name="Genome Biol. Evol.">
        <title>The Spruce Budworm Genome: Reconstructing the Evolutionary History of Antifreeze Proteins.</title>
        <authorList>
            <person name="Beliveau C."/>
            <person name="Gagne P."/>
            <person name="Picq S."/>
            <person name="Vernygora O."/>
            <person name="Keeling C.I."/>
            <person name="Pinkney K."/>
            <person name="Doucet D."/>
            <person name="Wen F."/>
            <person name="Johnston J.S."/>
            <person name="Maaroufi H."/>
            <person name="Boyle B."/>
            <person name="Laroche J."/>
            <person name="Dewar K."/>
            <person name="Juretic N."/>
            <person name="Blackburn G."/>
            <person name="Nisole A."/>
            <person name="Brunet B."/>
            <person name="Brandao M."/>
            <person name="Lumley L."/>
            <person name="Duan J."/>
            <person name="Quan G."/>
            <person name="Lucarotti C.J."/>
            <person name="Roe A.D."/>
            <person name="Sperling F.A.H."/>
            <person name="Levesque R.C."/>
            <person name="Cusson M."/>
        </authorList>
    </citation>
    <scope>NUCLEOTIDE SEQUENCE [LARGE SCALE GENOMIC DNA]</scope>
    <source>
        <strain evidence="1">Glfc:IPQL:Cfum</strain>
    </source>
</reference>
<evidence type="ECO:0000313" key="2">
    <source>
        <dbReference type="Proteomes" id="UP001064048"/>
    </source>
</evidence>
<dbReference type="Proteomes" id="UP001064048">
    <property type="component" value="Chromosome 26"/>
</dbReference>
<sequence length="243" mass="26931">MERGSTHPLIVLVVSHQMVVRTWHPVVLQNLPALNPGIVLLGYGQNISSVVWQCGGTLISDRFILTAAHCTRAKNIGYVNYTMVGSLKRTDDVAPWQVHRIRRIIKHPNFNPRTKHNDIALLETDPIRLNQSVVPACLDVSGGDRDRAVATDTECGDRYPVNRDGATFNSTIQLCYGDYNRTADTCQGDSGGPLTILNRRLHCMYTVVGITSYGGVGCGIPGQPTYYTKISHYVPWIESIVWP</sequence>
<organism evidence="1 2">
    <name type="scientific">Choristoneura fumiferana</name>
    <name type="common">Spruce budworm moth</name>
    <name type="synonym">Archips fumiferana</name>
    <dbReference type="NCBI Taxonomy" id="7141"/>
    <lineage>
        <taxon>Eukaryota</taxon>
        <taxon>Metazoa</taxon>
        <taxon>Ecdysozoa</taxon>
        <taxon>Arthropoda</taxon>
        <taxon>Hexapoda</taxon>
        <taxon>Insecta</taxon>
        <taxon>Pterygota</taxon>
        <taxon>Neoptera</taxon>
        <taxon>Endopterygota</taxon>
        <taxon>Lepidoptera</taxon>
        <taxon>Glossata</taxon>
        <taxon>Ditrysia</taxon>
        <taxon>Tortricoidea</taxon>
        <taxon>Tortricidae</taxon>
        <taxon>Tortricinae</taxon>
        <taxon>Choristoneura</taxon>
    </lineage>
</organism>
<dbReference type="EMBL" id="CM046126">
    <property type="protein sequence ID" value="KAI8426736.1"/>
    <property type="molecule type" value="Genomic_DNA"/>
</dbReference>
<accession>A0ACC0JRU3</accession>
<protein>
    <submittedName>
        <fullName evidence="1">Uncharacterized protein</fullName>
    </submittedName>
</protein>
<name>A0ACC0JRU3_CHOFU</name>
<keyword evidence="2" id="KW-1185">Reference proteome</keyword>
<proteinExistence type="predicted"/>
<comment type="caution">
    <text evidence="1">The sequence shown here is derived from an EMBL/GenBank/DDBJ whole genome shotgun (WGS) entry which is preliminary data.</text>
</comment>
<evidence type="ECO:0000313" key="1">
    <source>
        <dbReference type="EMBL" id="KAI8426736.1"/>
    </source>
</evidence>